<dbReference type="Proteomes" id="UP000639772">
    <property type="component" value="Unassembled WGS sequence"/>
</dbReference>
<dbReference type="OrthoDB" id="2020598at2759"/>
<evidence type="ECO:0000313" key="5">
    <source>
        <dbReference type="Proteomes" id="UP000639772"/>
    </source>
</evidence>
<feature type="signal peptide" evidence="3">
    <location>
        <begin position="1"/>
        <end position="26"/>
    </location>
</feature>
<proteinExistence type="predicted"/>
<feature type="chain" id="PRO_5032835632" description="Hydroxyproline-rich glycoprotein family protein" evidence="3">
    <location>
        <begin position="27"/>
        <end position="952"/>
    </location>
</feature>
<evidence type="ECO:0000256" key="2">
    <source>
        <dbReference type="SAM" id="MobiDB-lite"/>
    </source>
</evidence>
<protein>
    <recommendedName>
        <fullName evidence="6">Hydroxyproline-rich glycoprotein family protein</fullName>
    </recommendedName>
</protein>
<evidence type="ECO:0000256" key="3">
    <source>
        <dbReference type="SAM" id="SignalP"/>
    </source>
</evidence>
<gene>
    <name evidence="4" type="ORF">HPP92_016095</name>
</gene>
<dbReference type="PANTHER" id="PTHR31342">
    <property type="entry name" value="PROTEIN CHUP1, CHLOROPLASTIC"/>
    <property type="match status" value="1"/>
</dbReference>
<sequence length="952" mass="104277">MSAVYHRLLSTSFLPLLVSLLEGVFGSPTLDDNHSSILLDLSATASPSGSSEMTVPTPLASAAPGECPVETGNASDDSPYLEMLMSEVLRFRDALGLGSCDDSVPLIELLNGTLEDLKKKYPKYSSCIEISENHESFYQELLHFNKVLKSIGDSWSEKCNHSTIFNVQELDLTSLSVIGLAERAIVIVEYMVSHSKQMFDVMDMVASNASVPEYLRCKPFSLSSPRTPTSVLPESPKGLLKQDSNISYFPPLLRPIRLEDVGNLHAIDVKDLSFHMFPLVVDHSSHPDSQKNQMAGDLRLEPSKAFVKPNQPILLEKDVYINDISELHETTSLDSTPSTPNLNIKKVAPGSTVTCPPSTPRHMSLTELLMPSMAYLKQMNIEPSVESANMNEHDCYSNNFCSESTIFSLPILQFGASGTQNQIASMPSSPMVLAGVLMPFSPGGHAHSDNFDEFKTSEYTLVSSQLSNRVLHPKSPLGMLDHQSRPAISHSKSPLAQAQPPTPPKLPVFPTAATQTSPPYHTTKVDVPPPPPPPPLTSKSFALPVQAIPKPTPSSAIPSIPTPSQETPLPGAPMQSISLPLPSMIKSSLSEPTQPVGFASPTRPSLPPSPPSLPFHTGLTLPPPLPGGSASSSPSLPLTPLEKGSTGPSAPPLPAQACPPPPPPAMRSLRAKVTKLKRSSQMGNLYRFLKVKLEGSSLPSKALNRQKSLAGSSDGKKGGQGMADALAEMAKRSTYFQHIEEDVHNYSTSILDIKSDICNFRPKNMVELQNFHQHVEKLLEKLTDETQVLARFEDFPYNKLESMRIAVALYLKLDGMITTLKTWKIVQPVSKQLDKIETYFSKIKEEVDAIERTKEEESKKFKSNDIEFDFGILVRIKEAMVDLSSSCIEMALKESRRAKEEGGTKSKSNDNLSKLLWRAFQLAFRVYNFAGGQDERADRLTSELAREIETYS</sequence>
<feature type="region of interest" description="Disordered" evidence="2">
    <location>
        <begin position="47"/>
        <end position="72"/>
    </location>
</feature>
<keyword evidence="3" id="KW-0732">Signal</keyword>
<accession>A0A835UQ58</accession>
<comment type="caution">
    <text evidence="4">The sequence shown here is derived from an EMBL/GenBank/DDBJ whole genome shotgun (WGS) entry which is preliminary data.</text>
</comment>
<dbReference type="PRINTS" id="PR01217">
    <property type="entry name" value="PRICHEXTENSN"/>
</dbReference>
<evidence type="ECO:0008006" key="6">
    <source>
        <dbReference type="Google" id="ProtNLM"/>
    </source>
</evidence>
<reference evidence="4 5" key="1">
    <citation type="journal article" date="2020" name="Nat. Food">
        <title>A phased Vanilla planifolia genome enables genetic improvement of flavour and production.</title>
        <authorList>
            <person name="Hasing T."/>
            <person name="Tang H."/>
            <person name="Brym M."/>
            <person name="Khazi F."/>
            <person name="Huang T."/>
            <person name="Chambers A.H."/>
        </authorList>
    </citation>
    <scope>NUCLEOTIDE SEQUENCE [LARGE SCALE GENOMIC DNA]</scope>
    <source>
        <tissue evidence="4">Leaf</tissue>
    </source>
</reference>
<feature type="compositionally biased region" description="Low complexity" evidence="2">
    <location>
        <begin position="547"/>
        <end position="564"/>
    </location>
</feature>
<feature type="compositionally biased region" description="Pro residues" evidence="2">
    <location>
        <begin position="527"/>
        <end position="536"/>
    </location>
</feature>
<feature type="compositionally biased region" description="Low complexity" evidence="2">
    <location>
        <begin position="627"/>
        <end position="641"/>
    </location>
</feature>
<dbReference type="PANTHER" id="PTHR31342:SF16">
    <property type="entry name" value="TALIN_MIDDLE DOMAIN-CONTAINING PROTEIN"/>
    <property type="match status" value="1"/>
</dbReference>
<dbReference type="EMBL" id="JADCNM010000008">
    <property type="protein sequence ID" value="KAG0471549.1"/>
    <property type="molecule type" value="Genomic_DNA"/>
</dbReference>
<feature type="region of interest" description="Disordered" evidence="2">
    <location>
        <begin position="472"/>
        <end position="667"/>
    </location>
</feature>
<dbReference type="InterPro" id="IPR040265">
    <property type="entry name" value="CHUP1/IPGA1-like"/>
</dbReference>
<name>A0A835UQ58_VANPL</name>
<feature type="compositionally biased region" description="Pro residues" evidence="2">
    <location>
        <begin position="604"/>
        <end position="613"/>
    </location>
</feature>
<feature type="compositionally biased region" description="Pro residues" evidence="2">
    <location>
        <begin position="649"/>
        <end position="665"/>
    </location>
</feature>
<dbReference type="AlphaFoldDB" id="A0A835UQ58"/>
<keyword evidence="1" id="KW-0175">Coiled coil</keyword>
<organism evidence="4 5">
    <name type="scientific">Vanilla planifolia</name>
    <name type="common">Vanilla</name>
    <dbReference type="NCBI Taxonomy" id="51239"/>
    <lineage>
        <taxon>Eukaryota</taxon>
        <taxon>Viridiplantae</taxon>
        <taxon>Streptophyta</taxon>
        <taxon>Embryophyta</taxon>
        <taxon>Tracheophyta</taxon>
        <taxon>Spermatophyta</taxon>
        <taxon>Magnoliopsida</taxon>
        <taxon>Liliopsida</taxon>
        <taxon>Asparagales</taxon>
        <taxon>Orchidaceae</taxon>
        <taxon>Vanilloideae</taxon>
        <taxon>Vanilleae</taxon>
        <taxon>Vanilla</taxon>
    </lineage>
</organism>
<evidence type="ECO:0000256" key="1">
    <source>
        <dbReference type="ARBA" id="ARBA00023054"/>
    </source>
</evidence>
<evidence type="ECO:0000313" key="4">
    <source>
        <dbReference type="EMBL" id="KAG0471549.1"/>
    </source>
</evidence>